<dbReference type="Pfam" id="PF12840">
    <property type="entry name" value="HTH_20"/>
    <property type="match status" value="1"/>
</dbReference>
<reference evidence="5 6" key="1">
    <citation type="submission" date="2022-01" db="EMBL/GenBank/DDBJ databases">
        <authorList>
            <person name="Won M."/>
            <person name="Kim S.-J."/>
            <person name="Kwon S.-W."/>
        </authorList>
    </citation>
    <scope>NUCLEOTIDE SEQUENCE [LARGE SCALE GENOMIC DNA]</scope>
    <source>
        <strain evidence="5 6">KCTC 23505</strain>
    </source>
</reference>
<dbReference type="NCBIfam" id="NF033788">
    <property type="entry name" value="HTH_metalloreg"/>
    <property type="match status" value="1"/>
</dbReference>
<dbReference type="InterPro" id="IPR011991">
    <property type="entry name" value="ArsR-like_HTH"/>
</dbReference>
<keyword evidence="1" id="KW-0805">Transcription regulation</keyword>
<gene>
    <name evidence="5" type="ORF">L2A60_12140</name>
</gene>
<dbReference type="InterPro" id="IPR001845">
    <property type="entry name" value="HTH_ArsR_DNA-bd_dom"/>
</dbReference>
<organism evidence="5 6">
    <name type="scientific">Acidiphilium iwatense</name>
    <dbReference type="NCBI Taxonomy" id="768198"/>
    <lineage>
        <taxon>Bacteria</taxon>
        <taxon>Pseudomonadati</taxon>
        <taxon>Pseudomonadota</taxon>
        <taxon>Alphaproteobacteria</taxon>
        <taxon>Acetobacterales</taxon>
        <taxon>Acidocellaceae</taxon>
        <taxon>Acidiphilium</taxon>
    </lineage>
</organism>
<evidence type="ECO:0000256" key="1">
    <source>
        <dbReference type="ARBA" id="ARBA00023015"/>
    </source>
</evidence>
<evidence type="ECO:0000313" key="6">
    <source>
        <dbReference type="Proteomes" id="UP001521209"/>
    </source>
</evidence>
<dbReference type="Gene3D" id="1.10.10.10">
    <property type="entry name" value="Winged helix-like DNA-binding domain superfamily/Winged helix DNA-binding domain"/>
    <property type="match status" value="1"/>
</dbReference>
<comment type="caution">
    <text evidence="5">The sequence shown here is derived from an EMBL/GenBank/DDBJ whole genome shotgun (WGS) entry which is preliminary data.</text>
</comment>
<dbReference type="InterPro" id="IPR051011">
    <property type="entry name" value="Metal_resp_trans_reg"/>
</dbReference>
<protein>
    <submittedName>
        <fullName evidence="5">Metalloregulator ArsR/SmtB family transcription factor</fullName>
    </submittedName>
</protein>
<evidence type="ECO:0000259" key="4">
    <source>
        <dbReference type="PROSITE" id="PS50987"/>
    </source>
</evidence>
<dbReference type="InterPro" id="IPR036390">
    <property type="entry name" value="WH_DNA-bd_sf"/>
</dbReference>
<keyword evidence="2" id="KW-0238">DNA-binding</keyword>
<dbReference type="PROSITE" id="PS50987">
    <property type="entry name" value="HTH_ARSR_2"/>
    <property type="match status" value="1"/>
</dbReference>
<dbReference type="CDD" id="cd00090">
    <property type="entry name" value="HTH_ARSR"/>
    <property type="match status" value="1"/>
</dbReference>
<dbReference type="SMART" id="SM00418">
    <property type="entry name" value="HTH_ARSR"/>
    <property type="match status" value="1"/>
</dbReference>
<name>A0ABS9E187_9PROT</name>
<dbReference type="SUPFAM" id="SSF46785">
    <property type="entry name" value="Winged helix' DNA-binding domain"/>
    <property type="match status" value="1"/>
</dbReference>
<dbReference type="PANTHER" id="PTHR43132">
    <property type="entry name" value="ARSENICAL RESISTANCE OPERON REPRESSOR ARSR-RELATED"/>
    <property type="match status" value="1"/>
</dbReference>
<dbReference type="EMBL" id="JAKGBZ010000023">
    <property type="protein sequence ID" value="MCF3947427.1"/>
    <property type="molecule type" value="Genomic_DNA"/>
</dbReference>
<accession>A0ABS9E187</accession>
<evidence type="ECO:0000256" key="2">
    <source>
        <dbReference type="ARBA" id="ARBA00023125"/>
    </source>
</evidence>
<evidence type="ECO:0000256" key="3">
    <source>
        <dbReference type="ARBA" id="ARBA00023163"/>
    </source>
</evidence>
<keyword evidence="3" id="KW-0804">Transcription</keyword>
<proteinExistence type="predicted"/>
<evidence type="ECO:0000313" key="5">
    <source>
        <dbReference type="EMBL" id="MCF3947427.1"/>
    </source>
</evidence>
<dbReference type="Proteomes" id="UP001521209">
    <property type="component" value="Unassembled WGS sequence"/>
</dbReference>
<dbReference type="PRINTS" id="PR00778">
    <property type="entry name" value="HTHARSR"/>
</dbReference>
<feature type="domain" description="HTH arsR-type" evidence="4">
    <location>
        <begin position="20"/>
        <end position="117"/>
    </location>
</feature>
<keyword evidence="6" id="KW-1185">Reference proteome</keyword>
<dbReference type="PANTHER" id="PTHR43132:SF2">
    <property type="entry name" value="ARSENICAL RESISTANCE OPERON REPRESSOR ARSR-RELATED"/>
    <property type="match status" value="1"/>
</dbReference>
<sequence>MKKKTAAQRSLDKIPYLQYIGNMEKTHALATLAALAQETRLDIFRLLVQAGHGGLPVGQIGERLGLPSATLSFHLAQLKQAGLISFHRKSRSLIYAVNYPAMTGLMDYLAENCCRLGDGREACCHGALGGPGSGTIESSANIGKEVKP</sequence>
<dbReference type="InterPro" id="IPR036388">
    <property type="entry name" value="WH-like_DNA-bd_sf"/>
</dbReference>